<evidence type="ECO:0000313" key="16">
    <source>
        <dbReference type="Proteomes" id="UP000642993"/>
    </source>
</evidence>
<feature type="region of interest" description="Disordered" evidence="12">
    <location>
        <begin position="157"/>
        <end position="180"/>
    </location>
</feature>
<organism evidence="15 16">
    <name type="scientific">Lolliginicoccus lacisalsi</name>
    <dbReference type="NCBI Taxonomy" id="2742202"/>
    <lineage>
        <taxon>Bacteria</taxon>
        <taxon>Bacillati</taxon>
        <taxon>Actinomycetota</taxon>
        <taxon>Actinomycetes</taxon>
        <taxon>Mycobacteriales</taxon>
        <taxon>Hoyosellaceae</taxon>
        <taxon>Lolliginicoccus</taxon>
    </lineage>
</organism>
<keyword evidence="8 11" id="KW-0443">Lipid metabolism</keyword>
<comment type="pathway">
    <text evidence="1 11">Glycerolipid metabolism; triacylglycerol biosynthesis.</text>
</comment>
<dbReference type="Pfam" id="PF06974">
    <property type="entry name" value="WS_DGAT_C"/>
    <property type="match status" value="1"/>
</dbReference>
<dbReference type="EMBL" id="JACYWE010000001">
    <property type="protein sequence ID" value="MBD8504873.1"/>
    <property type="molecule type" value="Genomic_DNA"/>
</dbReference>
<dbReference type="Pfam" id="PF03007">
    <property type="entry name" value="WS_DGAT_cat"/>
    <property type="match status" value="1"/>
</dbReference>
<evidence type="ECO:0000256" key="2">
    <source>
        <dbReference type="ARBA" id="ARBA00005189"/>
    </source>
</evidence>
<keyword evidence="9 11" id="KW-0012">Acyltransferase</keyword>
<evidence type="ECO:0000259" key="13">
    <source>
        <dbReference type="Pfam" id="PF03007"/>
    </source>
</evidence>
<dbReference type="GO" id="GO:0071731">
    <property type="term" value="P:response to nitric oxide"/>
    <property type="evidence" value="ECO:0007669"/>
    <property type="project" value="TreeGrafter"/>
</dbReference>
<comment type="catalytic activity">
    <reaction evidence="10 11">
        <text>an acyl-CoA + a 1,2-diacyl-sn-glycerol = a triacyl-sn-glycerol + CoA</text>
        <dbReference type="Rhea" id="RHEA:10868"/>
        <dbReference type="ChEBI" id="CHEBI:17815"/>
        <dbReference type="ChEBI" id="CHEBI:57287"/>
        <dbReference type="ChEBI" id="CHEBI:58342"/>
        <dbReference type="ChEBI" id="CHEBI:64615"/>
        <dbReference type="EC" id="2.3.1.20"/>
    </reaction>
</comment>
<dbReference type="AlphaFoldDB" id="A0A927PJS3"/>
<dbReference type="RefSeq" id="WP_192037376.1">
    <property type="nucleotide sequence ID" value="NZ_JACYWE010000001.1"/>
</dbReference>
<dbReference type="InterPro" id="IPR045034">
    <property type="entry name" value="O-acyltransferase_WSD1-like"/>
</dbReference>
<evidence type="ECO:0000313" key="15">
    <source>
        <dbReference type="EMBL" id="MBD8504873.1"/>
    </source>
</evidence>
<comment type="pathway">
    <text evidence="2">Lipid metabolism.</text>
</comment>
<evidence type="ECO:0000256" key="7">
    <source>
        <dbReference type="ARBA" id="ARBA00022798"/>
    </source>
</evidence>
<dbReference type="GO" id="GO:0004144">
    <property type="term" value="F:diacylglycerol O-acyltransferase activity"/>
    <property type="evidence" value="ECO:0007669"/>
    <property type="project" value="UniProtKB-EC"/>
</dbReference>
<keyword evidence="7 11" id="KW-0319">Glycerol metabolism</keyword>
<proteinExistence type="inferred from homology"/>
<protein>
    <recommendedName>
        <fullName evidence="4 11">Diacylglycerol O-acyltransferase</fullName>
        <ecNumber evidence="4 11">2.3.1.20</ecNumber>
    </recommendedName>
</protein>
<dbReference type="Proteomes" id="UP000642993">
    <property type="component" value="Unassembled WGS sequence"/>
</dbReference>
<comment type="caution">
    <text evidence="15">The sequence shown here is derived from an EMBL/GenBank/DDBJ whole genome shotgun (WGS) entry which is preliminary data.</text>
</comment>
<dbReference type="SUPFAM" id="SSF52777">
    <property type="entry name" value="CoA-dependent acyltransferases"/>
    <property type="match status" value="1"/>
</dbReference>
<evidence type="ECO:0000256" key="11">
    <source>
        <dbReference type="RuleBase" id="RU361241"/>
    </source>
</evidence>
<evidence type="ECO:0000259" key="14">
    <source>
        <dbReference type="Pfam" id="PF06974"/>
    </source>
</evidence>
<evidence type="ECO:0000256" key="4">
    <source>
        <dbReference type="ARBA" id="ARBA00013244"/>
    </source>
</evidence>
<name>A0A927PJS3_9ACTN</name>
<evidence type="ECO:0000256" key="6">
    <source>
        <dbReference type="ARBA" id="ARBA00022679"/>
    </source>
</evidence>
<dbReference type="GO" id="GO:0019432">
    <property type="term" value="P:triglyceride biosynthetic process"/>
    <property type="evidence" value="ECO:0007669"/>
    <property type="project" value="TreeGrafter"/>
</dbReference>
<dbReference type="GO" id="GO:0051701">
    <property type="term" value="P:biological process involved in interaction with host"/>
    <property type="evidence" value="ECO:0007669"/>
    <property type="project" value="TreeGrafter"/>
</dbReference>
<reference evidence="15" key="1">
    <citation type="submission" date="2020-09" db="EMBL/GenBank/DDBJ databases">
        <title>Hoyosella lacisalsi sp. nov., a halotolerant actinobacterium isolated from soil of Lake Gudzhirganskoe.</title>
        <authorList>
            <person name="Yang Q."/>
            <person name="Guo P.Y."/>
            <person name="Liu S.W."/>
            <person name="Li F.N."/>
            <person name="Sun C.H."/>
        </authorList>
    </citation>
    <scope>NUCLEOTIDE SEQUENCE</scope>
    <source>
        <strain evidence="15">G463</strain>
    </source>
</reference>
<gene>
    <name evidence="15" type="ORF">HT102_00030</name>
</gene>
<evidence type="ECO:0000256" key="5">
    <source>
        <dbReference type="ARBA" id="ARBA00022516"/>
    </source>
</evidence>
<dbReference type="InterPro" id="IPR004255">
    <property type="entry name" value="O-acyltransferase_WSD1_N"/>
</dbReference>
<accession>A0A927PJS3</accession>
<comment type="similarity">
    <text evidence="3 11">Belongs to the long-chain O-acyltransferase family.</text>
</comment>
<dbReference type="InterPro" id="IPR009721">
    <property type="entry name" value="O-acyltransferase_WSD1_C"/>
</dbReference>
<sequence>MRLISPLDYLFLALEAREHPMHVGGLELFRPPDGDGHGFARQLHVSLVRAPEIATTFTRHPGAAGASPRMLTWAVDTEIDLDYHVRLGALPRPGRIRELLEMTSMWHSTLLDRHRPLWEMHIVEGLEDGRVAVYTKIHHALVDGVSALRLLQDSLSSDPDERQLPAPFAPRPPTGHANYSAPSMPLLRSALGLGGDVAGMLPATARLGWRVARKRGMPLPMTAPRTIFNVPIGGARRFAAQSWSIDRIRSVREALGCTINDVVLGMCGGALRRYLIEQDALPDAPLIALVPVSLHSLTGTRSGNAVTAVLASLGTDHADPLDRMAAITLSIGKAKEMMAGLTPTQAIAVAASFLSPFVASSVSGFSQHAWPTFNVVISNVPGPRAPLYLNGARLEGIYPASIVMDGLALNITLTSNADTLDFGLTGCRRSVPHLQRLLAHLDASLEELEHASGCVIAERG</sequence>
<evidence type="ECO:0000256" key="8">
    <source>
        <dbReference type="ARBA" id="ARBA00023098"/>
    </source>
</evidence>
<dbReference type="PANTHER" id="PTHR31650">
    <property type="entry name" value="O-ACYLTRANSFERASE (WSD1-LIKE) FAMILY PROTEIN"/>
    <property type="match status" value="1"/>
</dbReference>
<keyword evidence="16" id="KW-1185">Reference proteome</keyword>
<dbReference type="EC" id="2.3.1.20" evidence="4 11"/>
<dbReference type="GO" id="GO:0001666">
    <property type="term" value="P:response to hypoxia"/>
    <property type="evidence" value="ECO:0007669"/>
    <property type="project" value="TreeGrafter"/>
</dbReference>
<evidence type="ECO:0000256" key="3">
    <source>
        <dbReference type="ARBA" id="ARBA00009587"/>
    </source>
</evidence>
<keyword evidence="5 11" id="KW-0444">Lipid biosynthesis</keyword>
<evidence type="ECO:0000256" key="9">
    <source>
        <dbReference type="ARBA" id="ARBA00023315"/>
    </source>
</evidence>
<feature type="domain" description="O-acyltransferase WSD1 C-terminal" evidence="14">
    <location>
        <begin position="303"/>
        <end position="448"/>
    </location>
</feature>
<evidence type="ECO:0000256" key="1">
    <source>
        <dbReference type="ARBA" id="ARBA00004771"/>
    </source>
</evidence>
<evidence type="ECO:0000256" key="12">
    <source>
        <dbReference type="SAM" id="MobiDB-lite"/>
    </source>
</evidence>
<dbReference type="GO" id="GO:0006071">
    <property type="term" value="P:glycerol metabolic process"/>
    <property type="evidence" value="ECO:0007669"/>
    <property type="project" value="UniProtKB-KW"/>
</dbReference>
<dbReference type="PANTHER" id="PTHR31650:SF1">
    <property type="entry name" value="WAX ESTER SYNTHASE_DIACYLGLYCEROL ACYLTRANSFERASE 4-RELATED"/>
    <property type="match status" value="1"/>
</dbReference>
<dbReference type="NCBIfam" id="TIGR02946">
    <property type="entry name" value="acyl_WS_DGAT"/>
    <property type="match status" value="1"/>
</dbReference>
<feature type="domain" description="O-acyltransferase WSD1-like N-terminal" evidence="13">
    <location>
        <begin position="5"/>
        <end position="263"/>
    </location>
</feature>
<keyword evidence="6 11" id="KW-0808">Transferase</keyword>
<dbReference type="InterPro" id="IPR014292">
    <property type="entry name" value="Acyl_transf_WS/DGAT"/>
</dbReference>
<evidence type="ECO:0000256" key="10">
    <source>
        <dbReference type="ARBA" id="ARBA00048109"/>
    </source>
</evidence>
<dbReference type="GO" id="GO:0005886">
    <property type="term" value="C:plasma membrane"/>
    <property type="evidence" value="ECO:0007669"/>
    <property type="project" value="TreeGrafter"/>
</dbReference>